<evidence type="ECO:0000256" key="2">
    <source>
        <dbReference type="ARBA" id="ARBA00022723"/>
    </source>
</evidence>
<evidence type="ECO:0000256" key="5">
    <source>
        <dbReference type="SAM" id="MobiDB-lite"/>
    </source>
</evidence>
<reference evidence="8 9" key="1">
    <citation type="submission" date="2021-12" db="EMBL/GenBank/DDBJ databases">
        <title>Discovery of the Pendulisporaceae a myxobacterial family with distinct sporulation behavior and unique specialized metabolism.</title>
        <authorList>
            <person name="Garcia R."/>
            <person name="Popoff A."/>
            <person name="Bader C.D."/>
            <person name="Loehr J."/>
            <person name="Walesch S."/>
            <person name="Walt C."/>
            <person name="Boldt J."/>
            <person name="Bunk B."/>
            <person name="Haeckl F.J.F.P.J."/>
            <person name="Gunesch A.P."/>
            <person name="Birkelbach J."/>
            <person name="Nuebel U."/>
            <person name="Pietschmann T."/>
            <person name="Bach T."/>
            <person name="Mueller R."/>
        </authorList>
    </citation>
    <scope>NUCLEOTIDE SEQUENCE [LARGE SCALE GENOMIC DNA]</scope>
    <source>
        <strain evidence="8 9">MSr12523</strain>
    </source>
</reference>
<evidence type="ECO:0000256" key="4">
    <source>
        <dbReference type="PROSITE-ProRule" id="PRU00433"/>
    </source>
</evidence>
<dbReference type="SUPFAM" id="SSF46626">
    <property type="entry name" value="Cytochrome c"/>
    <property type="match status" value="1"/>
</dbReference>
<feature type="chain" id="PRO_5045152567" evidence="6">
    <location>
        <begin position="27"/>
        <end position="148"/>
    </location>
</feature>
<sequence>MPRTLLSFICSVVLAFGCAGSNQGEAQSPPPTAADDGEVQAARGAKLYAARCALCHGASGEGSREGPPVVGKDALPRDPRPNQKYRKSQFNTALDVAQFVSKNMPPKNPGSLSESEYWDIVAFDLKANGVSVAGKHIDVSSAANIKLH</sequence>
<dbReference type="Proteomes" id="UP001379533">
    <property type="component" value="Chromosome"/>
</dbReference>
<evidence type="ECO:0000313" key="9">
    <source>
        <dbReference type="Proteomes" id="UP001379533"/>
    </source>
</evidence>
<dbReference type="InterPro" id="IPR036909">
    <property type="entry name" value="Cyt_c-like_dom_sf"/>
</dbReference>
<dbReference type="EMBL" id="CP089982">
    <property type="protein sequence ID" value="WXA96096.1"/>
    <property type="molecule type" value="Genomic_DNA"/>
</dbReference>
<dbReference type="PANTHER" id="PTHR35008:SF8">
    <property type="entry name" value="ALCOHOL DEHYDROGENASE CYTOCHROME C SUBUNIT"/>
    <property type="match status" value="1"/>
</dbReference>
<dbReference type="Gene3D" id="1.10.760.10">
    <property type="entry name" value="Cytochrome c-like domain"/>
    <property type="match status" value="1"/>
</dbReference>
<name>A0ABZ2KIB9_9BACT</name>
<dbReference type="PANTHER" id="PTHR35008">
    <property type="entry name" value="BLL4482 PROTEIN-RELATED"/>
    <property type="match status" value="1"/>
</dbReference>
<accession>A0ABZ2KIB9</accession>
<keyword evidence="3 4" id="KW-0408">Iron</keyword>
<feature type="domain" description="Cytochrome c" evidence="7">
    <location>
        <begin position="39"/>
        <end position="128"/>
    </location>
</feature>
<feature type="region of interest" description="Disordered" evidence="5">
    <location>
        <begin position="58"/>
        <end position="87"/>
    </location>
</feature>
<proteinExistence type="predicted"/>
<evidence type="ECO:0000256" key="1">
    <source>
        <dbReference type="ARBA" id="ARBA00022617"/>
    </source>
</evidence>
<dbReference type="PROSITE" id="PS51007">
    <property type="entry name" value="CYTC"/>
    <property type="match status" value="1"/>
</dbReference>
<organism evidence="8 9">
    <name type="scientific">Pendulispora brunnea</name>
    <dbReference type="NCBI Taxonomy" id="2905690"/>
    <lineage>
        <taxon>Bacteria</taxon>
        <taxon>Pseudomonadati</taxon>
        <taxon>Myxococcota</taxon>
        <taxon>Myxococcia</taxon>
        <taxon>Myxococcales</taxon>
        <taxon>Sorangiineae</taxon>
        <taxon>Pendulisporaceae</taxon>
        <taxon>Pendulispora</taxon>
    </lineage>
</organism>
<gene>
    <name evidence="8" type="ORF">LZC95_04485</name>
</gene>
<evidence type="ECO:0000256" key="6">
    <source>
        <dbReference type="SAM" id="SignalP"/>
    </source>
</evidence>
<evidence type="ECO:0000256" key="3">
    <source>
        <dbReference type="ARBA" id="ARBA00023004"/>
    </source>
</evidence>
<keyword evidence="9" id="KW-1185">Reference proteome</keyword>
<dbReference type="Pfam" id="PF13442">
    <property type="entry name" value="Cytochrome_CBB3"/>
    <property type="match status" value="1"/>
</dbReference>
<dbReference type="PROSITE" id="PS51257">
    <property type="entry name" value="PROKAR_LIPOPROTEIN"/>
    <property type="match status" value="1"/>
</dbReference>
<feature type="signal peptide" evidence="6">
    <location>
        <begin position="1"/>
        <end position="26"/>
    </location>
</feature>
<keyword evidence="2 4" id="KW-0479">Metal-binding</keyword>
<protein>
    <submittedName>
        <fullName evidence="8">Cytochrome c</fullName>
    </submittedName>
</protein>
<keyword evidence="6" id="KW-0732">Signal</keyword>
<evidence type="ECO:0000259" key="7">
    <source>
        <dbReference type="PROSITE" id="PS51007"/>
    </source>
</evidence>
<evidence type="ECO:0000313" key="8">
    <source>
        <dbReference type="EMBL" id="WXA96096.1"/>
    </source>
</evidence>
<dbReference type="InterPro" id="IPR009056">
    <property type="entry name" value="Cyt_c-like_dom"/>
</dbReference>
<keyword evidence="1 4" id="KW-0349">Heme</keyword>
<dbReference type="RefSeq" id="WP_394846707.1">
    <property type="nucleotide sequence ID" value="NZ_CP089982.1"/>
</dbReference>
<dbReference type="InterPro" id="IPR051459">
    <property type="entry name" value="Cytochrome_c-type_DH"/>
</dbReference>